<sequence length="334" mass="37905">MKDIDHNFVKSLNDCGKRKIPFVFLIDFLAQKPVVWRLEEINPMEVLYDFNGFTNSKKAIDPGYGEDFHFRKSPVSFEVYQQKFDHVVINLRAGNSFLVNLSVPTPIETSLSLKDIFHYSKAPYRFWLKDQFVCFSPEIFIKIHGKRISSFPMKGTIDASFPNAENVILSDPKEAAEHATIVDLIRNDISIIAEKVWVERYRYIEPVHTYQKTLLQVSSEIAGILPDNFDGEFGDLLMKLLPAGSISGAPKPSTLQIIKDAEGYDRGYYTGVMGYFDGENFESAVMIRYIENQNGKLVFKSGGGITAKSDARSEYQEIIDKVYLPFAHVPSAVL</sequence>
<dbReference type="NCBIfam" id="NF005486">
    <property type="entry name" value="PRK07093.1"/>
    <property type="match status" value="1"/>
</dbReference>
<evidence type="ECO:0000259" key="1">
    <source>
        <dbReference type="Pfam" id="PF00425"/>
    </source>
</evidence>
<protein>
    <submittedName>
        <fullName evidence="2">Para-aminobenzoate synthetase component 1</fullName>
    </submittedName>
</protein>
<feature type="domain" description="Chorismate-utilising enzyme C-terminal" evidence="1">
    <location>
        <begin position="77"/>
        <end position="321"/>
    </location>
</feature>
<dbReference type="PANTHER" id="PTHR11236:SF50">
    <property type="entry name" value="AMINODEOXYCHORISMATE SYNTHASE COMPONENT 1"/>
    <property type="match status" value="1"/>
</dbReference>
<keyword evidence="3" id="KW-1185">Reference proteome</keyword>
<dbReference type="InterPro" id="IPR019999">
    <property type="entry name" value="Anth_synth_I-like"/>
</dbReference>
<dbReference type="InterPro" id="IPR015890">
    <property type="entry name" value="Chorismate_C"/>
</dbReference>
<name>A0A1H6WZC4_9BACT</name>
<dbReference type="InterPro" id="IPR005801">
    <property type="entry name" value="ADC_synthase"/>
</dbReference>
<dbReference type="Proteomes" id="UP000199532">
    <property type="component" value="Unassembled WGS sequence"/>
</dbReference>
<dbReference type="STRING" id="408657.SAMN04487995_3629"/>
<dbReference type="Pfam" id="PF00425">
    <property type="entry name" value="Chorismate_bind"/>
    <property type="match status" value="1"/>
</dbReference>
<dbReference type="AlphaFoldDB" id="A0A1H6WZC4"/>
<evidence type="ECO:0000313" key="3">
    <source>
        <dbReference type="Proteomes" id="UP000199532"/>
    </source>
</evidence>
<reference evidence="2 3" key="1">
    <citation type="submission" date="2016-10" db="EMBL/GenBank/DDBJ databases">
        <authorList>
            <person name="de Groot N.N."/>
        </authorList>
    </citation>
    <scope>NUCLEOTIDE SEQUENCE [LARGE SCALE GENOMIC DNA]</scope>
    <source>
        <strain evidence="2 3">DSM 19938</strain>
    </source>
</reference>
<organism evidence="2 3">
    <name type="scientific">Dyadobacter koreensis</name>
    <dbReference type="NCBI Taxonomy" id="408657"/>
    <lineage>
        <taxon>Bacteria</taxon>
        <taxon>Pseudomonadati</taxon>
        <taxon>Bacteroidota</taxon>
        <taxon>Cytophagia</taxon>
        <taxon>Cytophagales</taxon>
        <taxon>Spirosomataceae</taxon>
        <taxon>Dyadobacter</taxon>
    </lineage>
</organism>
<dbReference type="PRINTS" id="PR00095">
    <property type="entry name" value="ANTSNTHASEI"/>
</dbReference>
<accession>A0A1H6WZC4</accession>
<dbReference type="PANTHER" id="PTHR11236">
    <property type="entry name" value="AMINOBENZOATE/ANTHRANILATE SYNTHASE"/>
    <property type="match status" value="1"/>
</dbReference>
<dbReference type="SUPFAM" id="SSF56322">
    <property type="entry name" value="ADC synthase"/>
    <property type="match status" value="1"/>
</dbReference>
<evidence type="ECO:0000313" key="2">
    <source>
        <dbReference type="EMBL" id="SEJ17822.1"/>
    </source>
</evidence>
<dbReference type="OrthoDB" id="9803598at2"/>
<dbReference type="GO" id="GO:0000162">
    <property type="term" value="P:L-tryptophan biosynthetic process"/>
    <property type="evidence" value="ECO:0007669"/>
    <property type="project" value="TreeGrafter"/>
</dbReference>
<dbReference type="EMBL" id="FNXY01000005">
    <property type="protein sequence ID" value="SEJ17822.1"/>
    <property type="molecule type" value="Genomic_DNA"/>
</dbReference>
<dbReference type="Gene3D" id="3.60.120.10">
    <property type="entry name" value="Anthranilate synthase"/>
    <property type="match status" value="1"/>
</dbReference>
<gene>
    <name evidence="2" type="ORF">SAMN04487995_3629</name>
</gene>
<proteinExistence type="predicted"/>
<dbReference type="GO" id="GO:0046820">
    <property type="term" value="F:4-amino-4-deoxychorismate synthase activity"/>
    <property type="evidence" value="ECO:0007669"/>
    <property type="project" value="TreeGrafter"/>
</dbReference>
<dbReference type="RefSeq" id="WP_090337539.1">
    <property type="nucleotide sequence ID" value="NZ_FNXY01000005.1"/>
</dbReference>